<dbReference type="Gene3D" id="3.10.450.10">
    <property type="match status" value="1"/>
</dbReference>
<dbReference type="AlphaFoldDB" id="A0A4U5VH46"/>
<keyword evidence="4" id="KW-0964">Secreted</keyword>
<dbReference type="SUPFAM" id="SSF54403">
    <property type="entry name" value="Cystatin/monellin"/>
    <property type="match status" value="1"/>
</dbReference>
<evidence type="ECO:0000256" key="2">
    <source>
        <dbReference type="ARBA" id="ARBA00018808"/>
    </source>
</evidence>
<evidence type="ECO:0000313" key="12">
    <source>
        <dbReference type="EMBL" id="TKS87604.1"/>
    </source>
</evidence>
<evidence type="ECO:0000256" key="9">
    <source>
        <dbReference type="ARBA" id="ARBA00032785"/>
    </source>
</evidence>
<dbReference type="Proteomes" id="UP000298787">
    <property type="component" value="Chromosome 19"/>
</dbReference>
<feature type="signal peptide" evidence="10">
    <location>
        <begin position="1"/>
        <end position="20"/>
    </location>
</feature>
<evidence type="ECO:0000256" key="1">
    <source>
        <dbReference type="ARBA" id="ARBA00004613"/>
    </source>
</evidence>
<keyword evidence="13" id="KW-1185">Reference proteome</keyword>
<reference evidence="12 13" key="1">
    <citation type="submission" date="2019-01" db="EMBL/GenBank/DDBJ databases">
        <title>Genome Assembly of Collichthys lucidus.</title>
        <authorList>
            <person name="Cai M."/>
            <person name="Xiao S."/>
        </authorList>
    </citation>
    <scope>NUCLEOTIDE SEQUENCE [LARGE SCALE GENOMIC DNA]</scope>
    <source>
        <strain evidence="12">JT15FE1705JMU</strain>
        <tissue evidence="12">Muscle</tissue>
    </source>
</reference>
<dbReference type="GO" id="GO:0006954">
    <property type="term" value="P:inflammatory response"/>
    <property type="evidence" value="ECO:0007669"/>
    <property type="project" value="UniProtKB-KW"/>
</dbReference>
<dbReference type="EMBL" id="CM014096">
    <property type="protein sequence ID" value="TKS87604.1"/>
    <property type="molecule type" value="Genomic_DNA"/>
</dbReference>
<dbReference type="GO" id="GO:0006935">
    <property type="term" value="P:chemotaxis"/>
    <property type="evidence" value="ECO:0007669"/>
    <property type="project" value="UniProtKB-KW"/>
</dbReference>
<evidence type="ECO:0000256" key="6">
    <source>
        <dbReference type="ARBA" id="ARBA00022782"/>
    </source>
</evidence>
<dbReference type="SMART" id="SM00108">
    <property type="entry name" value="B_lectin"/>
    <property type="match status" value="1"/>
</dbReference>
<keyword evidence="6" id="KW-0221">Differentiation</keyword>
<feature type="chain" id="PRO_5020358855" description="Retinoic acid receptor responder protein 2" evidence="10">
    <location>
        <begin position="21"/>
        <end position="222"/>
    </location>
</feature>
<name>A0A4U5VH46_COLLU</name>
<keyword evidence="8" id="KW-0395">Inflammatory response</keyword>
<evidence type="ECO:0000259" key="11">
    <source>
        <dbReference type="PROSITE" id="PS50927"/>
    </source>
</evidence>
<feature type="domain" description="Bulb-type lectin" evidence="11">
    <location>
        <begin position="139"/>
        <end position="222"/>
    </location>
</feature>
<proteinExistence type="predicted"/>
<organism evidence="12 13">
    <name type="scientific">Collichthys lucidus</name>
    <name type="common">Big head croaker</name>
    <name type="synonym">Sciaena lucida</name>
    <dbReference type="NCBI Taxonomy" id="240159"/>
    <lineage>
        <taxon>Eukaryota</taxon>
        <taxon>Metazoa</taxon>
        <taxon>Chordata</taxon>
        <taxon>Craniata</taxon>
        <taxon>Vertebrata</taxon>
        <taxon>Euteleostomi</taxon>
        <taxon>Actinopterygii</taxon>
        <taxon>Neopterygii</taxon>
        <taxon>Teleostei</taxon>
        <taxon>Neoteleostei</taxon>
        <taxon>Acanthomorphata</taxon>
        <taxon>Eupercaria</taxon>
        <taxon>Sciaenidae</taxon>
        <taxon>Collichthys</taxon>
    </lineage>
</organism>
<dbReference type="Gene3D" id="2.90.10.30">
    <property type="match status" value="1"/>
</dbReference>
<dbReference type="GO" id="GO:0005576">
    <property type="term" value="C:extracellular region"/>
    <property type="evidence" value="ECO:0007669"/>
    <property type="project" value="UniProtKB-SubCell"/>
</dbReference>
<comment type="subcellular location">
    <subcellularLocation>
        <location evidence="1">Secreted</location>
    </subcellularLocation>
</comment>
<dbReference type="PROSITE" id="PS50927">
    <property type="entry name" value="BULB_LECTIN"/>
    <property type="match status" value="1"/>
</dbReference>
<evidence type="ECO:0000256" key="7">
    <source>
        <dbReference type="ARBA" id="ARBA00023157"/>
    </source>
</evidence>
<dbReference type="InterPro" id="IPR001480">
    <property type="entry name" value="Bulb-type_lectin_dom"/>
</dbReference>
<dbReference type="InterPro" id="IPR036426">
    <property type="entry name" value="Bulb-type_lectin_dom_sf"/>
</dbReference>
<evidence type="ECO:0000256" key="10">
    <source>
        <dbReference type="SAM" id="SignalP"/>
    </source>
</evidence>
<dbReference type="GO" id="GO:0050994">
    <property type="term" value="P:regulation of lipid catabolic process"/>
    <property type="evidence" value="ECO:0007669"/>
    <property type="project" value="InterPro"/>
</dbReference>
<sequence>MAAGLLLLVCAGAVLYSAKAQDLYNELPDSYKKGVDLSLEQLSSHAGVHHHFRFLRSLEKSDIESGFGVKYLYHHFYLKPTRCAKGTADSNPQRCPFRNDRPLMDCAVCYKTVNDQMEMDPKPYVHCIQKPRLTEDNGNFVIYGWKPVWTSDTWGLDTVRLCMQEDCNLVMYNQCDTPRWNTGTNGPSRNMCHFQLTDDGKLVLYREQKEIWSSTSSNGIKK</sequence>
<evidence type="ECO:0000256" key="4">
    <source>
        <dbReference type="ARBA" id="ARBA00022525"/>
    </source>
</evidence>
<accession>A0A4U5VH46</accession>
<evidence type="ECO:0000313" key="13">
    <source>
        <dbReference type="Proteomes" id="UP000298787"/>
    </source>
</evidence>
<dbReference type="SUPFAM" id="SSF51110">
    <property type="entry name" value="alpha-D-mannose-specific plant lectins"/>
    <property type="match status" value="1"/>
</dbReference>
<dbReference type="PANTHER" id="PTHR15106:SF2">
    <property type="entry name" value="RETINOIC ACID RECEPTOR RESPONDER PROTEIN 2"/>
    <property type="match status" value="1"/>
</dbReference>
<keyword evidence="3" id="KW-0145">Chemotaxis</keyword>
<dbReference type="InterPro" id="IPR046350">
    <property type="entry name" value="Cystatin_sf"/>
</dbReference>
<evidence type="ECO:0000256" key="3">
    <source>
        <dbReference type="ARBA" id="ARBA00022500"/>
    </source>
</evidence>
<protein>
    <recommendedName>
        <fullName evidence="2">Retinoic acid receptor responder protein 2</fullName>
    </recommendedName>
    <alternativeName>
        <fullName evidence="9">Chemerin</fullName>
    </alternativeName>
</protein>
<dbReference type="GO" id="GO:0005102">
    <property type="term" value="F:signaling receptor binding"/>
    <property type="evidence" value="ECO:0007669"/>
    <property type="project" value="InterPro"/>
</dbReference>
<keyword evidence="7" id="KW-1015">Disulfide bond</keyword>
<dbReference type="InterPro" id="IPR029562">
    <property type="entry name" value="Chemerin"/>
</dbReference>
<gene>
    <name evidence="12" type="ORF">D9C73_021728</name>
</gene>
<dbReference type="GO" id="GO:0030154">
    <property type="term" value="P:cell differentiation"/>
    <property type="evidence" value="ECO:0007669"/>
    <property type="project" value="UniProtKB-KW"/>
</dbReference>
<evidence type="ECO:0000256" key="5">
    <source>
        <dbReference type="ARBA" id="ARBA00022729"/>
    </source>
</evidence>
<keyword evidence="5 10" id="KW-0732">Signal</keyword>
<dbReference type="PANTHER" id="PTHR15106">
    <property type="entry name" value="RETINOIC ACID RECEPTOR RESPONDER PROTEIN 2"/>
    <property type="match status" value="1"/>
</dbReference>
<evidence type="ECO:0000256" key="8">
    <source>
        <dbReference type="ARBA" id="ARBA00023198"/>
    </source>
</evidence>